<evidence type="ECO:0000256" key="2">
    <source>
        <dbReference type="ARBA" id="ARBA00023315"/>
    </source>
</evidence>
<dbReference type="InterPro" id="IPR000182">
    <property type="entry name" value="GNAT_dom"/>
</dbReference>
<comment type="caution">
    <text evidence="4">The sequence shown here is derived from an EMBL/GenBank/DDBJ whole genome shotgun (WGS) entry which is preliminary data.</text>
</comment>
<sequence>MHHTPPVLRTATHADMHGIWQIDAKVFGEDLYPAFFFRQAMDLWPQLLLVAEHEGHLVGYVLGGFGQDRAQGWVLSLAVLPEARGFGLAERMMRQMEVNQRALNVDELRLTVDPANPAQRLYYRLGYQLMEEVAGYFGPGEDRLVLVKKLSGTGWIQGQSHPQDT</sequence>
<organism evidence="4 5">
    <name type="scientific">Aeromonas enteropelogenes</name>
    <name type="common">Aeromonas trota</name>
    <dbReference type="NCBI Taxonomy" id="29489"/>
    <lineage>
        <taxon>Bacteria</taxon>
        <taxon>Pseudomonadati</taxon>
        <taxon>Pseudomonadota</taxon>
        <taxon>Gammaproteobacteria</taxon>
        <taxon>Aeromonadales</taxon>
        <taxon>Aeromonadaceae</taxon>
        <taxon>Aeromonas</taxon>
    </lineage>
</organism>
<name>A0A175VFP4_AEREN</name>
<feature type="domain" description="N-acetyltransferase" evidence="3">
    <location>
        <begin position="6"/>
        <end position="151"/>
    </location>
</feature>
<dbReference type="GO" id="GO:0031415">
    <property type="term" value="C:NatA complex"/>
    <property type="evidence" value="ECO:0007669"/>
    <property type="project" value="InterPro"/>
</dbReference>
<evidence type="ECO:0000256" key="1">
    <source>
        <dbReference type="ARBA" id="ARBA00022679"/>
    </source>
</evidence>
<evidence type="ECO:0000313" key="4">
    <source>
        <dbReference type="EMBL" id="KXU79307.1"/>
    </source>
</evidence>
<dbReference type="InterPro" id="IPR045047">
    <property type="entry name" value="Ard1-like"/>
</dbReference>
<dbReference type="EMBL" id="JMGO02000010">
    <property type="protein sequence ID" value="KXU79307.1"/>
    <property type="molecule type" value="Genomic_DNA"/>
</dbReference>
<gene>
    <name evidence="4" type="ORF">LCR_18560</name>
</gene>
<dbReference type="CDD" id="cd04301">
    <property type="entry name" value="NAT_SF"/>
    <property type="match status" value="1"/>
</dbReference>
<dbReference type="Gene3D" id="3.40.630.30">
    <property type="match status" value="1"/>
</dbReference>
<dbReference type="InterPro" id="IPR016181">
    <property type="entry name" value="Acyl_CoA_acyltransferase"/>
</dbReference>
<proteinExistence type="predicted"/>
<dbReference type="AlphaFoldDB" id="A0A175VFP4"/>
<dbReference type="GO" id="GO:0004596">
    <property type="term" value="F:protein-N-terminal amino-acid acetyltransferase activity"/>
    <property type="evidence" value="ECO:0007669"/>
    <property type="project" value="InterPro"/>
</dbReference>
<dbReference type="PROSITE" id="PS51186">
    <property type="entry name" value="GNAT"/>
    <property type="match status" value="1"/>
</dbReference>
<keyword evidence="2" id="KW-0012">Acyltransferase</keyword>
<keyword evidence="1 4" id="KW-0808">Transferase</keyword>
<evidence type="ECO:0000313" key="5">
    <source>
        <dbReference type="Proteomes" id="UP000078435"/>
    </source>
</evidence>
<dbReference type="RefSeq" id="WP_026455842.1">
    <property type="nucleotide sequence ID" value="NZ_JMGO02000010.1"/>
</dbReference>
<dbReference type="Proteomes" id="UP000078435">
    <property type="component" value="Unassembled WGS sequence"/>
</dbReference>
<accession>A0A175VFP4</accession>
<dbReference type="Pfam" id="PF00583">
    <property type="entry name" value="Acetyltransf_1"/>
    <property type="match status" value="1"/>
</dbReference>
<protein>
    <submittedName>
        <fullName evidence="4">GCN5 family acetyltransferase</fullName>
    </submittedName>
</protein>
<dbReference type="OrthoDB" id="5187710at2"/>
<dbReference type="PANTHER" id="PTHR23091:SF4">
    <property type="entry name" value="N-TERMINAL AMINO-ACID N(ALPHA)-ACETYLTRANSFERASE NATA"/>
    <property type="match status" value="1"/>
</dbReference>
<evidence type="ECO:0000259" key="3">
    <source>
        <dbReference type="PROSITE" id="PS51186"/>
    </source>
</evidence>
<dbReference type="SUPFAM" id="SSF55729">
    <property type="entry name" value="Acyl-CoA N-acyltransferases (Nat)"/>
    <property type="match status" value="1"/>
</dbReference>
<reference evidence="4 5" key="1">
    <citation type="submission" date="2016-02" db="EMBL/GenBank/DDBJ databases">
        <title>Draft genome sequence of Aeromonas trota strain 1999lcr isolated from cerebrospinal fluid (CSF).</title>
        <authorList>
            <person name="Dallagassa C.B."/>
            <person name="Prediger K.C."/>
            <person name="Weiss V.A."/>
            <person name="Assis F.E."/>
            <person name="Baura V."/>
            <person name="Cruz L.M."/>
            <person name="Souza E.M."/>
            <person name="Pedrosa F.O."/>
            <person name="Fadel-Picheth C.M."/>
        </authorList>
    </citation>
    <scope>NUCLEOTIDE SEQUENCE [LARGE SCALE GENOMIC DNA]</scope>
    <source>
        <strain evidence="4 5">1999lcr</strain>
    </source>
</reference>
<dbReference type="PANTHER" id="PTHR23091">
    <property type="entry name" value="N-TERMINAL ACETYLTRANSFERASE"/>
    <property type="match status" value="1"/>
</dbReference>